<keyword evidence="6" id="KW-0680">Restriction system</keyword>
<evidence type="ECO:0000313" key="10">
    <source>
        <dbReference type="EMBL" id="MPR37445.1"/>
    </source>
</evidence>
<dbReference type="PANTHER" id="PTHR42998">
    <property type="entry name" value="TYPE I RESTRICTION ENZYME HINDVIIP M PROTEIN-RELATED"/>
    <property type="match status" value="1"/>
</dbReference>
<comment type="similarity">
    <text evidence="1">Belongs to the N(4)/N(6)-methyltransferase family.</text>
</comment>
<keyword evidence="4" id="KW-0808">Transferase</keyword>
<dbReference type="SUPFAM" id="SSF53335">
    <property type="entry name" value="S-adenosyl-L-methionine-dependent methyltransferases"/>
    <property type="match status" value="1"/>
</dbReference>
<evidence type="ECO:0000256" key="4">
    <source>
        <dbReference type="ARBA" id="ARBA00022679"/>
    </source>
</evidence>
<dbReference type="InterPro" id="IPR038333">
    <property type="entry name" value="T1MK-like_N_sf"/>
</dbReference>
<dbReference type="InterPro" id="IPR029063">
    <property type="entry name" value="SAM-dependent_MTases_sf"/>
</dbReference>
<dbReference type="Gene3D" id="3.40.50.150">
    <property type="entry name" value="Vaccinia Virus protein VP39"/>
    <property type="match status" value="1"/>
</dbReference>
<keyword evidence="5" id="KW-0949">S-adenosyl-L-methionine</keyword>
<dbReference type="GO" id="GO:0009007">
    <property type="term" value="F:site-specific DNA-methyltransferase (adenine-specific) activity"/>
    <property type="evidence" value="ECO:0007669"/>
    <property type="project" value="UniProtKB-EC"/>
</dbReference>
<dbReference type="Gene3D" id="1.20.1260.30">
    <property type="match status" value="1"/>
</dbReference>
<evidence type="ECO:0000256" key="1">
    <source>
        <dbReference type="ARBA" id="ARBA00006594"/>
    </source>
</evidence>
<dbReference type="GO" id="GO:0003677">
    <property type="term" value="F:DNA binding"/>
    <property type="evidence" value="ECO:0007669"/>
    <property type="project" value="InterPro"/>
</dbReference>
<dbReference type="Pfam" id="PF12161">
    <property type="entry name" value="HsdM_N"/>
    <property type="match status" value="1"/>
</dbReference>
<dbReference type="RefSeq" id="WP_152766941.1">
    <property type="nucleotide sequence ID" value="NZ_WHLY01000004.1"/>
</dbReference>
<dbReference type="InterPro" id="IPR022749">
    <property type="entry name" value="D12N6_MeTrfase_N"/>
</dbReference>
<name>A0A7C9F6L6_9BACT</name>
<dbReference type="PRINTS" id="PR00507">
    <property type="entry name" value="N12N6MTFRASE"/>
</dbReference>
<keyword evidence="3 10" id="KW-0489">Methyltransferase</keyword>
<evidence type="ECO:0000256" key="6">
    <source>
        <dbReference type="ARBA" id="ARBA00022747"/>
    </source>
</evidence>
<dbReference type="EC" id="2.1.1.72" evidence="2"/>
<protein>
    <recommendedName>
        <fullName evidence="2">site-specific DNA-methyltransferase (adenine-specific)</fullName>
        <ecNumber evidence="2">2.1.1.72</ecNumber>
    </recommendedName>
</protein>
<sequence length="635" mass="71418">MPTTISPEVEEVLFDRIPPKQEFEENLWKSADKLRSNAKLKSSEYASPMLGLFILRYASNRFNTITPQAVAENEASKNSRNTETIEETYLRLCGYYLPEASRFDTLLNLSGEENCVAAVKSAMDAFEQANPKAEIELPKNDYEKIPDATLREILREVAQIKVAEGDAFGKIYEYFLGKFALSEGQKGGEFYTPTSVVKLIVEILEPHEGRIFDPACGTGGMFVQSVKFIRKHAETDHVSIYGQEKVRETANLAKLNLFVNGLKGDIRNVDTSLSAAAYAEKYADTVGKFDYVMANPPFNVDDVAIEDINGHPLFAHYGLPISTAKSCKKADTFSNANYLWVSLFAMPLNPTGRAGFVMANSASDARGGEAEVRKNMVDDGLVDVMVTISSNFFYTVTLPVTIWFFDKAKTAADHPRHDQTLFIDARKIFYQTSRSTRAFTQAQLMNITAIVWLYRGETEQFADLRWQYQSALATWRDIEVVHPDESKTYHGAGTHKTQLAAALQKLGEGLRFWQNTIDLVLTDESRDALANNPTWPKTLDTLTTITADRLPDKVAINALYKKADEAVIFADKILRPDKDKSFTKADIRGLLRAVAAERDDLLFVLERINYFTTQLHWLDNRFPDGQLEVDKLESV</sequence>
<evidence type="ECO:0000259" key="8">
    <source>
        <dbReference type="Pfam" id="PF02384"/>
    </source>
</evidence>
<feature type="domain" description="N6 adenine-specific DNA methyltransferase N-terminal" evidence="9">
    <location>
        <begin position="24"/>
        <end position="153"/>
    </location>
</feature>
<evidence type="ECO:0000256" key="7">
    <source>
        <dbReference type="ARBA" id="ARBA00047942"/>
    </source>
</evidence>
<comment type="caution">
    <text evidence="10">The sequence shown here is derived from an EMBL/GenBank/DDBJ whole genome shotgun (WGS) entry which is preliminary data.</text>
</comment>
<dbReference type="InterPro" id="IPR052916">
    <property type="entry name" value="Type-I_RE_MTase_Subunit"/>
</dbReference>
<dbReference type="GO" id="GO:0032259">
    <property type="term" value="P:methylation"/>
    <property type="evidence" value="ECO:0007669"/>
    <property type="project" value="UniProtKB-KW"/>
</dbReference>
<evidence type="ECO:0000313" key="11">
    <source>
        <dbReference type="Proteomes" id="UP000479293"/>
    </source>
</evidence>
<dbReference type="Pfam" id="PF02384">
    <property type="entry name" value="N6_Mtase"/>
    <property type="match status" value="1"/>
</dbReference>
<evidence type="ECO:0000256" key="5">
    <source>
        <dbReference type="ARBA" id="ARBA00022691"/>
    </source>
</evidence>
<dbReference type="EMBL" id="WHLY01000004">
    <property type="protein sequence ID" value="MPR37445.1"/>
    <property type="molecule type" value="Genomic_DNA"/>
</dbReference>
<evidence type="ECO:0000256" key="3">
    <source>
        <dbReference type="ARBA" id="ARBA00022603"/>
    </source>
</evidence>
<accession>A0A7C9F6L6</accession>
<keyword evidence="11" id="KW-1185">Reference proteome</keyword>
<organism evidence="10 11">
    <name type="scientific">Salmonirosea aquatica</name>
    <dbReference type="NCBI Taxonomy" id="2654236"/>
    <lineage>
        <taxon>Bacteria</taxon>
        <taxon>Pseudomonadati</taxon>
        <taxon>Bacteroidota</taxon>
        <taxon>Cytophagia</taxon>
        <taxon>Cytophagales</taxon>
        <taxon>Spirosomataceae</taxon>
        <taxon>Salmonirosea</taxon>
    </lineage>
</organism>
<proteinExistence type="inferred from homology"/>
<gene>
    <name evidence="10" type="ORF">GBK04_29985</name>
</gene>
<dbReference type="PANTHER" id="PTHR42998:SF1">
    <property type="entry name" value="TYPE I RESTRICTION ENZYME HINDI METHYLASE SUBUNIT"/>
    <property type="match status" value="1"/>
</dbReference>
<dbReference type="InterPro" id="IPR003356">
    <property type="entry name" value="DNA_methylase_A-5"/>
</dbReference>
<evidence type="ECO:0000259" key="9">
    <source>
        <dbReference type="Pfam" id="PF12161"/>
    </source>
</evidence>
<dbReference type="GO" id="GO:0009307">
    <property type="term" value="P:DNA restriction-modification system"/>
    <property type="evidence" value="ECO:0007669"/>
    <property type="project" value="UniProtKB-KW"/>
</dbReference>
<dbReference type="AlphaFoldDB" id="A0A7C9F6L6"/>
<evidence type="ECO:0000256" key="2">
    <source>
        <dbReference type="ARBA" id="ARBA00011900"/>
    </source>
</evidence>
<feature type="domain" description="DNA methylase adenine-specific" evidence="8">
    <location>
        <begin position="165"/>
        <end position="457"/>
    </location>
</feature>
<dbReference type="GO" id="GO:0008170">
    <property type="term" value="F:N-methyltransferase activity"/>
    <property type="evidence" value="ECO:0007669"/>
    <property type="project" value="InterPro"/>
</dbReference>
<reference evidence="10 11" key="1">
    <citation type="submission" date="2019-10" db="EMBL/GenBank/DDBJ databases">
        <title>Draft Genome Sequence of Cytophagaceae sp. SJW1-29.</title>
        <authorList>
            <person name="Choi A."/>
        </authorList>
    </citation>
    <scope>NUCLEOTIDE SEQUENCE [LARGE SCALE GENOMIC DNA]</scope>
    <source>
        <strain evidence="10 11">SJW1-29</strain>
    </source>
</reference>
<dbReference type="Proteomes" id="UP000479293">
    <property type="component" value="Unassembled WGS sequence"/>
</dbReference>
<comment type="catalytic activity">
    <reaction evidence="7">
        <text>a 2'-deoxyadenosine in DNA + S-adenosyl-L-methionine = an N(6)-methyl-2'-deoxyadenosine in DNA + S-adenosyl-L-homocysteine + H(+)</text>
        <dbReference type="Rhea" id="RHEA:15197"/>
        <dbReference type="Rhea" id="RHEA-COMP:12418"/>
        <dbReference type="Rhea" id="RHEA-COMP:12419"/>
        <dbReference type="ChEBI" id="CHEBI:15378"/>
        <dbReference type="ChEBI" id="CHEBI:57856"/>
        <dbReference type="ChEBI" id="CHEBI:59789"/>
        <dbReference type="ChEBI" id="CHEBI:90615"/>
        <dbReference type="ChEBI" id="CHEBI:90616"/>
        <dbReference type="EC" id="2.1.1.72"/>
    </reaction>
</comment>